<organism evidence="3">
    <name type="scientific">viral metagenome</name>
    <dbReference type="NCBI Taxonomy" id="1070528"/>
    <lineage>
        <taxon>unclassified sequences</taxon>
        <taxon>metagenomes</taxon>
        <taxon>organismal metagenomes</taxon>
    </lineage>
</organism>
<dbReference type="InterPro" id="IPR032675">
    <property type="entry name" value="LRR_dom_sf"/>
</dbReference>
<accession>A0A6C0LVB1</accession>
<protein>
    <recommendedName>
        <fullName evidence="2">F-box domain-containing protein</fullName>
    </recommendedName>
</protein>
<feature type="domain" description="F-box" evidence="2">
    <location>
        <begin position="39"/>
        <end position="89"/>
    </location>
</feature>
<evidence type="ECO:0000256" key="1">
    <source>
        <dbReference type="SAM" id="MobiDB-lite"/>
    </source>
</evidence>
<dbReference type="SUPFAM" id="SSF52047">
    <property type="entry name" value="RNI-like"/>
    <property type="match status" value="1"/>
</dbReference>
<proteinExistence type="predicted"/>
<feature type="region of interest" description="Disordered" evidence="1">
    <location>
        <begin position="1"/>
        <end position="38"/>
    </location>
</feature>
<evidence type="ECO:0000313" key="3">
    <source>
        <dbReference type="EMBL" id="QHU34776.1"/>
    </source>
</evidence>
<dbReference type="AlphaFoldDB" id="A0A6C0LVB1"/>
<name>A0A6C0LVB1_9ZZZZ</name>
<feature type="compositionally biased region" description="Low complexity" evidence="1">
    <location>
        <begin position="17"/>
        <end position="38"/>
    </location>
</feature>
<dbReference type="PROSITE" id="PS50181">
    <property type="entry name" value="FBOX"/>
    <property type="match status" value="1"/>
</dbReference>
<evidence type="ECO:0000259" key="2">
    <source>
        <dbReference type="PROSITE" id="PS50181"/>
    </source>
</evidence>
<dbReference type="InterPro" id="IPR001810">
    <property type="entry name" value="F-box_dom"/>
</dbReference>
<dbReference type="EMBL" id="MN740580">
    <property type="protein sequence ID" value="QHU34776.1"/>
    <property type="molecule type" value="Genomic_DNA"/>
</dbReference>
<sequence length="318" mass="36764">MSSPSKKLPLKAKPNKSKSSPKITSLMTSPASSKTKTSSIKLDNIPDDILIIILNRLDILHLIKVYLANKSFAKKKLVIELETVDLSNLKINKFIIDFIDKNLDKSKIKRLILNNTSFSSDEEFIHLVGNTKIFENVEEIQIKNTLIDKNCTDFFEKYWDLKKLDESKIKKLVLDSLSFFSDDDFDKLIYNIEYYQKLEELEINNFQYKYEGSIGYFNILIEQIRVLVNLKILKISNTDINTETESDTDLIFTDVFLETLEELVNLKHLIFTNNDIDIVLLRKISKKIKKKFKNLETYGIGVYTNSHSSSHSNSHSSS</sequence>
<reference evidence="3" key="1">
    <citation type="journal article" date="2020" name="Nature">
        <title>Giant virus diversity and host interactions through global metagenomics.</title>
        <authorList>
            <person name="Schulz F."/>
            <person name="Roux S."/>
            <person name="Paez-Espino D."/>
            <person name="Jungbluth S."/>
            <person name="Walsh D.A."/>
            <person name="Denef V.J."/>
            <person name="McMahon K.D."/>
            <person name="Konstantinidis K.T."/>
            <person name="Eloe-Fadrosh E.A."/>
            <person name="Kyrpides N.C."/>
            <person name="Woyke T."/>
        </authorList>
    </citation>
    <scope>NUCLEOTIDE SEQUENCE</scope>
    <source>
        <strain evidence="3">GVMAG-S-1017244-22</strain>
    </source>
</reference>
<dbReference type="Gene3D" id="3.80.10.10">
    <property type="entry name" value="Ribonuclease Inhibitor"/>
    <property type="match status" value="1"/>
</dbReference>